<protein>
    <recommendedName>
        <fullName evidence="3">MaoC-like domain-containing protein</fullName>
    </recommendedName>
</protein>
<comment type="caution">
    <text evidence="1">The sequence shown here is derived from an EMBL/GenBank/DDBJ whole genome shotgun (WGS) entry which is preliminary data.</text>
</comment>
<gene>
    <name evidence="1" type="ORF">RM530_01995</name>
</gene>
<sequence length="157" mass="17883">MSDRYVQKLWSDVHEDQPIAPMSFAVDYARIILNAASTWDFFPGHHNPDYARGQGQPDIYASTIFFHGLIDRYVTDWGGPLTLVRRRRMRMVASVHPGDTLTAEGRVTRHYRDPDYHGMVELDIALSTSRGLCVPAAVRAWLPLRQDDFPTPTTKTP</sequence>
<proteinExistence type="predicted"/>
<dbReference type="InterPro" id="IPR029069">
    <property type="entry name" value="HotDog_dom_sf"/>
</dbReference>
<dbReference type="RefSeq" id="WP_311363529.1">
    <property type="nucleotide sequence ID" value="NZ_JAVRIC010000002.1"/>
</dbReference>
<evidence type="ECO:0000313" key="1">
    <source>
        <dbReference type="EMBL" id="MDT0496138.1"/>
    </source>
</evidence>
<accession>A0ABU2WF35</accession>
<name>A0ABU2WF35_9GAMM</name>
<evidence type="ECO:0008006" key="3">
    <source>
        <dbReference type="Google" id="ProtNLM"/>
    </source>
</evidence>
<organism evidence="1 2">
    <name type="scientific">Banduia mediterranea</name>
    <dbReference type="NCBI Taxonomy" id="3075609"/>
    <lineage>
        <taxon>Bacteria</taxon>
        <taxon>Pseudomonadati</taxon>
        <taxon>Pseudomonadota</taxon>
        <taxon>Gammaproteobacteria</taxon>
        <taxon>Nevskiales</taxon>
        <taxon>Algiphilaceae</taxon>
        <taxon>Banduia</taxon>
    </lineage>
</organism>
<dbReference type="Proteomes" id="UP001254608">
    <property type="component" value="Unassembled WGS sequence"/>
</dbReference>
<evidence type="ECO:0000313" key="2">
    <source>
        <dbReference type="Proteomes" id="UP001254608"/>
    </source>
</evidence>
<reference evidence="1 2" key="1">
    <citation type="submission" date="2023-09" db="EMBL/GenBank/DDBJ databases">
        <authorList>
            <person name="Rey-Velasco X."/>
        </authorList>
    </citation>
    <scope>NUCLEOTIDE SEQUENCE [LARGE SCALE GENOMIC DNA]</scope>
    <source>
        <strain evidence="1 2">W345</strain>
    </source>
</reference>
<dbReference type="EMBL" id="JAVRIC010000002">
    <property type="protein sequence ID" value="MDT0496138.1"/>
    <property type="molecule type" value="Genomic_DNA"/>
</dbReference>
<keyword evidence="2" id="KW-1185">Reference proteome</keyword>
<dbReference type="SUPFAM" id="SSF54637">
    <property type="entry name" value="Thioesterase/thiol ester dehydrase-isomerase"/>
    <property type="match status" value="1"/>
</dbReference>
<dbReference type="Gene3D" id="3.10.129.10">
    <property type="entry name" value="Hotdog Thioesterase"/>
    <property type="match status" value="1"/>
</dbReference>